<proteinExistence type="predicted"/>
<evidence type="ECO:0000256" key="1">
    <source>
        <dbReference type="SAM" id="SignalP"/>
    </source>
</evidence>
<name>A0A6A5KDX5_9PLEO</name>
<gene>
    <name evidence="2" type="ORF">BDW02DRAFT_386568</name>
</gene>
<feature type="signal peptide" evidence="1">
    <location>
        <begin position="1"/>
        <end position="20"/>
    </location>
</feature>
<evidence type="ECO:0000313" key="2">
    <source>
        <dbReference type="EMBL" id="KAF1833272.1"/>
    </source>
</evidence>
<dbReference type="AlphaFoldDB" id="A0A6A5KDX5"/>
<sequence>MILPCLLPLLLLALPTAALTQTSDQTSTTAACTSRFGYYTLPLNTNAAVPTWYTYITSTSTTRLTTSTYSTVTSTYNATTTTQLDVLTSTATVLVTSTQTPEVFVVPTPAGFIPLTNHVVATPSPIPRIQRAAAGLSLPQSNSALAARQNRTPANYTGGFFVDRNGQTNSLDRKYLHRVNCVVSVGVSSTEVVLVSGVPETVYVAGPTEAVVEVVTRTSTVRVTSTVLEVEPRETVWEACGAGNVGM</sequence>
<reference evidence="2" key="1">
    <citation type="submission" date="2020-01" db="EMBL/GenBank/DDBJ databases">
        <authorList>
            <consortium name="DOE Joint Genome Institute"/>
            <person name="Haridas S."/>
            <person name="Albert R."/>
            <person name="Binder M."/>
            <person name="Bloem J."/>
            <person name="Labutti K."/>
            <person name="Salamov A."/>
            <person name="Andreopoulos B."/>
            <person name="Baker S.E."/>
            <person name="Barry K."/>
            <person name="Bills G."/>
            <person name="Bluhm B.H."/>
            <person name="Cannon C."/>
            <person name="Castanera R."/>
            <person name="Culley D.E."/>
            <person name="Daum C."/>
            <person name="Ezra D."/>
            <person name="Gonzalez J.B."/>
            <person name="Henrissat B."/>
            <person name="Kuo A."/>
            <person name="Liang C."/>
            <person name="Lipzen A."/>
            <person name="Lutzoni F."/>
            <person name="Magnuson J."/>
            <person name="Mondo S."/>
            <person name="Nolan M."/>
            <person name="Ohm R."/>
            <person name="Pangilinan J."/>
            <person name="Park H.-J."/>
            <person name="Ramirez L."/>
            <person name="Alfaro M."/>
            <person name="Sun H."/>
            <person name="Tritt A."/>
            <person name="Yoshinaga Y."/>
            <person name="Zwiers L.-H."/>
            <person name="Turgeon B.G."/>
            <person name="Goodwin S.B."/>
            <person name="Spatafora J.W."/>
            <person name="Crous P.W."/>
            <person name="Grigoriev I.V."/>
        </authorList>
    </citation>
    <scope>NUCLEOTIDE SEQUENCE</scope>
    <source>
        <strain evidence="2">P77</strain>
    </source>
</reference>
<evidence type="ECO:0000313" key="3">
    <source>
        <dbReference type="Proteomes" id="UP000800040"/>
    </source>
</evidence>
<protein>
    <submittedName>
        <fullName evidence="2">Uncharacterized protein</fullName>
    </submittedName>
</protein>
<keyword evidence="3" id="KW-1185">Reference proteome</keyword>
<keyword evidence="1" id="KW-0732">Signal</keyword>
<dbReference type="EMBL" id="ML975322">
    <property type="protein sequence ID" value="KAF1833272.1"/>
    <property type="molecule type" value="Genomic_DNA"/>
</dbReference>
<accession>A0A6A5KDX5</accession>
<dbReference type="Proteomes" id="UP000800040">
    <property type="component" value="Unassembled WGS sequence"/>
</dbReference>
<feature type="chain" id="PRO_5025553628" evidence="1">
    <location>
        <begin position="21"/>
        <end position="247"/>
    </location>
</feature>
<organism evidence="2 3">
    <name type="scientific">Decorospora gaudefroyi</name>
    <dbReference type="NCBI Taxonomy" id="184978"/>
    <lineage>
        <taxon>Eukaryota</taxon>
        <taxon>Fungi</taxon>
        <taxon>Dikarya</taxon>
        <taxon>Ascomycota</taxon>
        <taxon>Pezizomycotina</taxon>
        <taxon>Dothideomycetes</taxon>
        <taxon>Pleosporomycetidae</taxon>
        <taxon>Pleosporales</taxon>
        <taxon>Pleosporineae</taxon>
        <taxon>Pleosporaceae</taxon>
        <taxon>Decorospora</taxon>
    </lineage>
</organism>